<organism evidence="1 2">
    <name type="scientific">Cronartium quercuum f. sp. fusiforme G11</name>
    <dbReference type="NCBI Taxonomy" id="708437"/>
    <lineage>
        <taxon>Eukaryota</taxon>
        <taxon>Fungi</taxon>
        <taxon>Dikarya</taxon>
        <taxon>Basidiomycota</taxon>
        <taxon>Pucciniomycotina</taxon>
        <taxon>Pucciniomycetes</taxon>
        <taxon>Pucciniales</taxon>
        <taxon>Coleosporiaceae</taxon>
        <taxon>Cronartium</taxon>
    </lineage>
</organism>
<accession>A0A9P6NA29</accession>
<evidence type="ECO:0000313" key="1">
    <source>
        <dbReference type="EMBL" id="KAG0140507.1"/>
    </source>
</evidence>
<dbReference type="EMBL" id="MU167439">
    <property type="protein sequence ID" value="KAG0140507.1"/>
    <property type="molecule type" value="Genomic_DNA"/>
</dbReference>
<dbReference type="Proteomes" id="UP000886653">
    <property type="component" value="Unassembled WGS sequence"/>
</dbReference>
<gene>
    <name evidence="1" type="ORF">CROQUDRAFT_100030</name>
</gene>
<dbReference type="AlphaFoldDB" id="A0A9P6NA29"/>
<name>A0A9P6NA29_9BASI</name>
<protein>
    <submittedName>
        <fullName evidence="1">Uncharacterized protein</fullName>
    </submittedName>
</protein>
<evidence type="ECO:0000313" key="2">
    <source>
        <dbReference type="Proteomes" id="UP000886653"/>
    </source>
</evidence>
<sequence>MPTYPMLMISSWNTIEPKQDQKNDLGHADVAVSSANGDLLTDTILYSTQTQCLYDVFFQLLLAKSFNSSLGPAIHD</sequence>
<proteinExistence type="predicted"/>
<reference evidence="1" key="1">
    <citation type="submission" date="2013-11" db="EMBL/GenBank/DDBJ databases">
        <title>Genome sequence of the fusiform rust pathogen reveals effectors for host alternation and coevolution with pine.</title>
        <authorList>
            <consortium name="DOE Joint Genome Institute"/>
            <person name="Smith K."/>
            <person name="Pendleton A."/>
            <person name="Kubisiak T."/>
            <person name="Anderson C."/>
            <person name="Salamov A."/>
            <person name="Aerts A."/>
            <person name="Riley R."/>
            <person name="Clum A."/>
            <person name="Lindquist E."/>
            <person name="Ence D."/>
            <person name="Campbell M."/>
            <person name="Kronenberg Z."/>
            <person name="Feau N."/>
            <person name="Dhillon B."/>
            <person name="Hamelin R."/>
            <person name="Burleigh J."/>
            <person name="Smith J."/>
            <person name="Yandell M."/>
            <person name="Nelson C."/>
            <person name="Grigoriev I."/>
            <person name="Davis J."/>
        </authorList>
    </citation>
    <scope>NUCLEOTIDE SEQUENCE</scope>
    <source>
        <strain evidence="1">G11</strain>
    </source>
</reference>
<comment type="caution">
    <text evidence="1">The sequence shown here is derived from an EMBL/GenBank/DDBJ whole genome shotgun (WGS) entry which is preliminary data.</text>
</comment>
<keyword evidence="2" id="KW-1185">Reference proteome</keyword>